<evidence type="ECO:0000313" key="1">
    <source>
        <dbReference type="EMBL" id="RHZ81567.1"/>
    </source>
</evidence>
<accession>A0A397J2H4</accession>
<dbReference type="EMBL" id="PQFF01000109">
    <property type="protein sequence ID" value="RHZ81567.1"/>
    <property type="molecule type" value="Genomic_DNA"/>
</dbReference>
<protein>
    <submittedName>
        <fullName evidence="1">Uncharacterized protein</fullName>
    </submittedName>
</protein>
<name>A0A397J2H4_9GLOM</name>
<dbReference type="AlphaFoldDB" id="A0A397J2H4"/>
<dbReference type="OrthoDB" id="2407615at2759"/>
<evidence type="ECO:0000313" key="2">
    <source>
        <dbReference type="Proteomes" id="UP000266861"/>
    </source>
</evidence>
<organism evidence="1 2">
    <name type="scientific">Diversispora epigaea</name>
    <dbReference type="NCBI Taxonomy" id="1348612"/>
    <lineage>
        <taxon>Eukaryota</taxon>
        <taxon>Fungi</taxon>
        <taxon>Fungi incertae sedis</taxon>
        <taxon>Mucoromycota</taxon>
        <taxon>Glomeromycotina</taxon>
        <taxon>Glomeromycetes</taxon>
        <taxon>Diversisporales</taxon>
        <taxon>Diversisporaceae</taxon>
        <taxon>Diversispora</taxon>
    </lineage>
</organism>
<dbReference type="Proteomes" id="UP000266861">
    <property type="component" value="Unassembled WGS sequence"/>
</dbReference>
<sequence length="275" mass="32463">MTSELMWPYVISDENPSVEGYLKWVQSQTDLLFRLKYEQIFLYLQAIINFRTGVRFNRSSLRLAARRTFSPIWSARRHPIYRLIEVADEEQMLRLKPEINHLIQERIVTSRSELLNQHQGHDAILEEINKALKSLIPPTPSQWHWEIAARNCTKFLKLRTNFFNVIGYSDNESHKPRTRPSFNAESRRFRTHLRKTQFINPNASNRMFQNISGESILSEELKNFTEIAHRKRIEFIGEKLNKKTSWHPIPIISATQIQNPNAEIPNPKSQIPNYN</sequence>
<reference evidence="1 2" key="1">
    <citation type="submission" date="2018-08" db="EMBL/GenBank/DDBJ databases">
        <title>Genome and evolution of the arbuscular mycorrhizal fungus Diversispora epigaea (formerly Glomus versiforme) and its bacterial endosymbionts.</title>
        <authorList>
            <person name="Sun X."/>
            <person name="Fei Z."/>
            <person name="Harrison M."/>
        </authorList>
    </citation>
    <scope>NUCLEOTIDE SEQUENCE [LARGE SCALE GENOMIC DNA]</scope>
    <source>
        <strain evidence="1 2">IT104</strain>
    </source>
</reference>
<comment type="caution">
    <text evidence="1">The sequence shown here is derived from an EMBL/GenBank/DDBJ whole genome shotgun (WGS) entry which is preliminary data.</text>
</comment>
<proteinExistence type="predicted"/>
<gene>
    <name evidence="1" type="ORF">Glove_117g421</name>
</gene>
<keyword evidence="2" id="KW-1185">Reference proteome</keyword>